<dbReference type="EMBL" id="LCRX01000001">
    <property type="protein sequence ID" value="KKW42991.1"/>
    <property type="molecule type" value="Genomic_DNA"/>
</dbReference>
<accession>A0A0G1YIC1</accession>
<evidence type="ECO:0000313" key="3">
    <source>
        <dbReference type="Proteomes" id="UP000033870"/>
    </source>
</evidence>
<evidence type="ECO:0000313" key="2">
    <source>
        <dbReference type="EMBL" id="KKW42991.1"/>
    </source>
</evidence>
<protein>
    <submittedName>
        <fullName evidence="2">Uncharacterized protein</fullName>
    </submittedName>
</protein>
<comment type="caution">
    <text evidence="2">The sequence shown here is derived from an EMBL/GenBank/DDBJ whole genome shotgun (WGS) entry which is preliminary data.</text>
</comment>
<proteinExistence type="predicted"/>
<dbReference type="STRING" id="1619044.UY92_C0001G0005"/>
<organism evidence="2 3">
    <name type="scientific">Candidatus Magasanikbacteria bacterium GW2011_GWA2_56_11</name>
    <dbReference type="NCBI Taxonomy" id="1619044"/>
    <lineage>
        <taxon>Bacteria</taxon>
        <taxon>Candidatus Magasanikiibacteriota</taxon>
    </lineage>
</organism>
<evidence type="ECO:0000256" key="1">
    <source>
        <dbReference type="SAM" id="MobiDB-lite"/>
    </source>
</evidence>
<dbReference type="Proteomes" id="UP000033870">
    <property type="component" value="Unassembled WGS sequence"/>
</dbReference>
<feature type="region of interest" description="Disordered" evidence="1">
    <location>
        <begin position="112"/>
        <end position="135"/>
    </location>
</feature>
<gene>
    <name evidence="2" type="ORF">UY92_C0001G0005</name>
</gene>
<name>A0A0G1YIC1_9BACT</name>
<sequence>MSGISGQTDDDKRFSDFLDDLKLELYGEDVGVEVPTVIDRLHQCFLSGAGDYRERTQTALAEVLDELQRIHGVDSEKRQKLELAFLDVRGDLHTERGELKNFPGWFKKGYGEPPHGPAMRGPGAGVELTDPRLKK</sequence>
<dbReference type="AlphaFoldDB" id="A0A0G1YIC1"/>
<reference evidence="2 3" key="1">
    <citation type="journal article" date="2015" name="Nature">
        <title>rRNA introns, odd ribosomes, and small enigmatic genomes across a large radiation of phyla.</title>
        <authorList>
            <person name="Brown C.T."/>
            <person name="Hug L.A."/>
            <person name="Thomas B.C."/>
            <person name="Sharon I."/>
            <person name="Castelle C.J."/>
            <person name="Singh A."/>
            <person name="Wilkins M.J."/>
            <person name="Williams K.H."/>
            <person name="Banfield J.F."/>
        </authorList>
    </citation>
    <scope>NUCLEOTIDE SEQUENCE [LARGE SCALE GENOMIC DNA]</scope>
</reference>